<organism evidence="2">
    <name type="scientific">marine metagenome</name>
    <dbReference type="NCBI Taxonomy" id="408172"/>
    <lineage>
        <taxon>unclassified sequences</taxon>
        <taxon>metagenomes</taxon>
        <taxon>ecological metagenomes</taxon>
    </lineage>
</organism>
<sequence>MNLRLRVVLIFSISFIAAFLLVFVMFYFSFQLSDQRLLNATLIGQSSTWKKVQEATYQRMLFHAYDESPGKASIWRLRGKRSPIQAIKSDNNRRLKRAVDPFFKYLSKSGVLDFIWILDLSGNKLAEFGSKYEQNGFSNYHLEYFNELVTYENRDRQLRKQIFLYGKDLYSALVFP</sequence>
<dbReference type="AlphaFoldDB" id="A0A383ADP8"/>
<proteinExistence type="predicted"/>
<accession>A0A383ADP8</accession>
<keyword evidence="1" id="KW-0472">Membrane</keyword>
<keyword evidence="1" id="KW-0812">Transmembrane</keyword>
<evidence type="ECO:0000256" key="1">
    <source>
        <dbReference type="SAM" id="Phobius"/>
    </source>
</evidence>
<reference evidence="2" key="1">
    <citation type="submission" date="2018-05" db="EMBL/GenBank/DDBJ databases">
        <authorList>
            <person name="Lanie J.A."/>
            <person name="Ng W.-L."/>
            <person name="Kazmierczak K.M."/>
            <person name="Andrzejewski T.M."/>
            <person name="Davidsen T.M."/>
            <person name="Wayne K.J."/>
            <person name="Tettelin H."/>
            <person name="Glass J.I."/>
            <person name="Rusch D."/>
            <person name="Podicherti R."/>
            <person name="Tsui H.-C.T."/>
            <person name="Winkler M.E."/>
        </authorList>
    </citation>
    <scope>NUCLEOTIDE SEQUENCE</scope>
</reference>
<feature type="non-terminal residue" evidence="2">
    <location>
        <position position="176"/>
    </location>
</feature>
<dbReference type="EMBL" id="UINC01191281">
    <property type="protein sequence ID" value="SVE05842.1"/>
    <property type="molecule type" value="Genomic_DNA"/>
</dbReference>
<protein>
    <submittedName>
        <fullName evidence="2">Uncharacterized protein</fullName>
    </submittedName>
</protein>
<keyword evidence="1" id="KW-1133">Transmembrane helix</keyword>
<feature type="transmembrane region" description="Helical" evidence="1">
    <location>
        <begin position="7"/>
        <end position="30"/>
    </location>
</feature>
<gene>
    <name evidence="2" type="ORF">METZ01_LOCUS458696</name>
</gene>
<name>A0A383ADP8_9ZZZZ</name>
<evidence type="ECO:0000313" key="2">
    <source>
        <dbReference type="EMBL" id="SVE05842.1"/>
    </source>
</evidence>